<evidence type="ECO:0000313" key="7">
    <source>
        <dbReference type="Proteomes" id="UP000319818"/>
    </source>
</evidence>
<reference evidence="6 7" key="1">
    <citation type="submission" date="2019-06" db="EMBL/GenBank/DDBJ databases">
        <title>Sequencing the genomes of 1000 actinobacteria strains.</title>
        <authorList>
            <person name="Klenk H.-P."/>
        </authorList>
    </citation>
    <scope>NUCLEOTIDE SEQUENCE [LARGE SCALE GENOMIC DNA]</scope>
    <source>
        <strain evidence="6 7">DSM 45511</strain>
    </source>
</reference>
<keyword evidence="7" id="KW-1185">Reference proteome</keyword>
<dbReference type="EMBL" id="VFPH01000002">
    <property type="protein sequence ID" value="TQM37775.1"/>
    <property type="molecule type" value="Genomic_DNA"/>
</dbReference>
<evidence type="ECO:0000313" key="6">
    <source>
        <dbReference type="EMBL" id="TQM37775.1"/>
    </source>
</evidence>
<evidence type="ECO:0000256" key="2">
    <source>
        <dbReference type="ARBA" id="ARBA00023002"/>
    </source>
</evidence>
<sequence>MTMSALKDKVCLVTGAGSGIGTATAVTLAAEGAVTVLVGRRRGLLDEVAATIAAAGGTAHVAPAAVDDPAQVSSLVDGVRERVGPVDVLVNVAGVSSKARNAQWLSDDDWDHVLRVNLSGVFALTRAVLPDMLARGTGTVITVSSIAAVRPGLLSGPAYGAAKAGVVNFMNYLNASYRNEGIRATSILPGEVDTPILDNRPKPPSEQERATMLRAEDVAAAVLLAASLPQRAVVEELLINPTHQRDLSGDIEASRWAGAPDAVRPDGRTSPAAEEPRLI</sequence>
<dbReference type="SMART" id="SM00822">
    <property type="entry name" value="PKS_KR"/>
    <property type="match status" value="1"/>
</dbReference>
<accession>A0A543FVA9</accession>
<dbReference type="PRINTS" id="PR00080">
    <property type="entry name" value="SDRFAMILY"/>
</dbReference>
<comment type="similarity">
    <text evidence="1 3">Belongs to the short-chain dehydrogenases/reductases (SDR) family.</text>
</comment>
<comment type="caution">
    <text evidence="6">The sequence shown here is derived from an EMBL/GenBank/DDBJ whole genome shotgun (WGS) entry which is preliminary data.</text>
</comment>
<organism evidence="6 7">
    <name type="scientific">Pseudonocardia cypriaca</name>
    <dbReference type="NCBI Taxonomy" id="882449"/>
    <lineage>
        <taxon>Bacteria</taxon>
        <taxon>Bacillati</taxon>
        <taxon>Actinomycetota</taxon>
        <taxon>Actinomycetes</taxon>
        <taxon>Pseudonocardiales</taxon>
        <taxon>Pseudonocardiaceae</taxon>
        <taxon>Pseudonocardia</taxon>
    </lineage>
</organism>
<evidence type="ECO:0000256" key="3">
    <source>
        <dbReference type="RuleBase" id="RU000363"/>
    </source>
</evidence>
<feature type="region of interest" description="Disordered" evidence="4">
    <location>
        <begin position="249"/>
        <end position="279"/>
    </location>
</feature>
<dbReference type="CDD" id="cd05233">
    <property type="entry name" value="SDR_c"/>
    <property type="match status" value="1"/>
</dbReference>
<dbReference type="AlphaFoldDB" id="A0A543FVA9"/>
<keyword evidence="2" id="KW-0560">Oxidoreductase</keyword>
<dbReference type="PRINTS" id="PR00081">
    <property type="entry name" value="GDHRDH"/>
</dbReference>
<dbReference type="GO" id="GO:0016020">
    <property type="term" value="C:membrane"/>
    <property type="evidence" value="ECO:0007669"/>
    <property type="project" value="TreeGrafter"/>
</dbReference>
<proteinExistence type="inferred from homology"/>
<dbReference type="Gene3D" id="3.40.50.720">
    <property type="entry name" value="NAD(P)-binding Rossmann-like Domain"/>
    <property type="match status" value="1"/>
</dbReference>
<dbReference type="InterPro" id="IPR057326">
    <property type="entry name" value="KR_dom"/>
</dbReference>
<feature type="domain" description="Ketoreductase" evidence="5">
    <location>
        <begin position="9"/>
        <end position="193"/>
    </location>
</feature>
<dbReference type="FunFam" id="3.40.50.720:FF:000084">
    <property type="entry name" value="Short-chain dehydrogenase reductase"/>
    <property type="match status" value="1"/>
</dbReference>
<evidence type="ECO:0000259" key="5">
    <source>
        <dbReference type="SMART" id="SM00822"/>
    </source>
</evidence>
<dbReference type="SUPFAM" id="SSF51735">
    <property type="entry name" value="NAD(P)-binding Rossmann-fold domains"/>
    <property type="match status" value="1"/>
</dbReference>
<dbReference type="GO" id="GO:0016491">
    <property type="term" value="F:oxidoreductase activity"/>
    <property type="evidence" value="ECO:0007669"/>
    <property type="project" value="UniProtKB-KW"/>
</dbReference>
<name>A0A543FVA9_9PSEU</name>
<dbReference type="InterPro" id="IPR002347">
    <property type="entry name" value="SDR_fam"/>
</dbReference>
<evidence type="ECO:0000256" key="4">
    <source>
        <dbReference type="SAM" id="MobiDB-lite"/>
    </source>
</evidence>
<protein>
    <submittedName>
        <fullName evidence="6">NADP-dependent 3-hydroxy acid dehydrogenase YdfG</fullName>
    </submittedName>
</protein>
<dbReference type="PANTHER" id="PTHR44196">
    <property type="entry name" value="DEHYDROGENASE/REDUCTASE SDR FAMILY MEMBER 7B"/>
    <property type="match status" value="1"/>
</dbReference>
<dbReference type="InterPro" id="IPR036291">
    <property type="entry name" value="NAD(P)-bd_dom_sf"/>
</dbReference>
<evidence type="ECO:0000256" key="1">
    <source>
        <dbReference type="ARBA" id="ARBA00006484"/>
    </source>
</evidence>
<dbReference type="Proteomes" id="UP000319818">
    <property type="component" value="Unassembled WGS sequence"/>
</dbReference>
<dbReference type="PANTHER" id="PTHR44196:SF1">
    <property type="entry name" value="DEHYDROGENASE_REDUCTASE SDR FAMILY MEMBER 7B"/>
    <property type="match status" value="1"/>
</dbReference>
<dbReference type="Pfam" id="PF00106">
    <property type="entry name" value="adh_short"/>
    <property type="match status" value="1"/>
</dbReference>
<gene>
    <name evidence="6" type="ORF">FB388_4993</name>
</gene>